<comment type="caution">
    <text evidence="1">The sequence shown here is derived from an EMBL/GenBank/DDBJ whole genome shotgun (WGS) entry which is preliminary data.</text>
</comment>
<dbReference type="SUPFAM" id="SSF55781">
    <property type="entry name" value="GAF domain-like"/>
    <property type="match status" value="1"/>
</dbReference>
<sequence length="792" mass="92724">MDINDNIESPFVLKVSFNKLLNQYESLIRADNDFIAANARRVLEIAEKNPILRDGFSNYDLFKTYEKEIEGILQDSFSPILTKNEIKTASIPFHNFIFNSSERFRSILKTAGDDFELQMKNLPEDQTYIIACTIILDFYYGYNLNFKRPFFYEIPDAKGITRYYKILYNADFTEIYPKKNTPKITQEDYDELLDNFENIDLWKEKFPPNSYEFKGFVISNIFDVTDDQSISNIKSSLIGEDKRKDESFMKSFYDIFRSLFGLKNIEVGFSIYNHQENTFERVYGVGMNSFLLNDLESKYCHDALCEWSYNRLLNEHKYFSVSDVDRSFKLSECKAPHVDVLHEQGYKSAIFAPIANDDGLMGILEIVSKKPKVLNSINANKLADVMPFIVSAVERSKNEEENLIEAVIQKECTSIHSSVHWRFVQEARNYIKTEMSTGEKPTFKKIAFDNVYPLFGQIDVKGSSSARNLATQKDIALQLSLVEKILEQTIEEKNLPIFEQIKYQVLEFSSGLKDNFKVDSEHGITTFLKEEVKPILELIGETQPSVKADVEDYFSKIDTDLNVIYFYRKHYDDTVKLINTNMSSLLDEKQVEAQQMYPHFFERFKTDGVEHNMYIGESITKQDSFNMIYLYNLRLWQLQVMCEMENEYYQNQNEYPIALDVASMILVFNQPLSIRFRMDEKRFDVDGTYNARYEVVKKRVDKAYIKGTEERITQKGKLTIVYSQKEDEIEYTRYIKFLQSKKVLNTDLEYLELEDLQGVTGLKALRASILYHESNDDKNFYTYDDLMETIKS</sequence>
<dbReference type="RefSeq" id="WP_186844445.1">
    <property type="nucleotide sequence ID" value="NZ_JACOME010000001.1"/>
</dbReference>
<evidence type="ECO:0000313" key="2">
    <source>
        <dbReference type="Proteomes" id="UP000607435"/>
    </source>
</evidence>
<proteinExistence type="predicted"/>
<keyword evidence="2" id="KW-1185">Reference proteome</keyword>
<organism evidence="1 2">
    <name type="scientific">Winogradskyella echinorum</name>
    <dbReference type="NCBI Taxonomy" id="538189"/>
    <lineage>
        <taxon>Bacteria</taxon>
        <taxon>Pseudomonadati</taxon>
        <taxon>Bacteroidota</taxon>
        <taxon>Flavobacteriia</taxon>
        <taxon>Flavobacteriales</taxon>
        <taxon>Flavobacteriaceae</taxon>
        <taxon>Winogradskyella</taxon>
    </lineage>
</organism>
<name>A0ABR6XZ95_9FLAO</name>
<gene>
    <name evidence="1" type="ORF">H6H04_02965</name>
</gene>
<protein>
    <submittedName>
        <fullName evidence="1">GAF domain-containing protein</fullName>
    </submittedName>
</protein>
<reference evidence="1 2" key="1">
    <citation type="submission" date="2020-08" db="EMBL/GenBank/DDBJ databases">
        <title>Winogradskyella ouciana sp. nov., isolated from the hadal seawater of the Mariana Trench.</title>
        <authorList>
            <person name="He X."/>
        </authorList>
    </citation>
    <scope>NUCLEOTIDE SEQUENCE [LARGE SCALE GENOMIC DNA]</scope>
    <source>
        <strain evidence="1 2">KCTC 22026</strain>
    </source>
</reference>
<accession>A0ABR6XZ95</accession>
<evidence type="ECO:0000313" key="1">
    <source>
        <dbReference type="EMBL" id="MBC3845330.1"/>
    </source>
</evidence>
<dbReference type="Proteomes" id="UP000607435">
    <property type="component" value="Unassembled WGS sequence"/>
</dbReference>
<dbReference type="EMBL" id="JACOME010000001">
    <property type="protein sequence ID" value="MBC3845330.1"/>
    <property type="molecule type" value="Genomic_DNA"/>
</dbReference>